<feature type="transmembrane region" description="Helical" evidence="7">
    <location>
        <begin position="44"/>
        <end position="62"/>
    </location>
</feature>
<dbReference type="AlphaFoldDB" id="A0A430AGM3"/>
<reference evidence="9 10" key="1">
    <citation type="submission" date="2017-05" db="EMBL/GenBank/DDBJ databases">
        <title>Vagococcus spp. assemblies.</title>
        <authorList>
            <person name="Gulvik C.A."/>
        </authorList>
    </citation>
    <scope>NUCLEOTIDE SEQUENCE [LARGE SCALE GENOMIC DNA]</scope>
    <source>
        <strain evidence="9 10">DSM 24756</strain>
    </source>
</reference>
<evidence type="ECO:0000256" key="1">
    <source>
        <dbReference type="ARBA" id="ARBA00004651"/>
    </source>
</evidence>
<feature type="transmembrane region" description="Helical" evidence="7">
    <location>
        <begin position="352"/>
        <end position="375"/>
    </location>
</feature>
<dbReference type="Pfam" id="PF07690">
    <property type="entry name" value="MFS_1"/>
    <property type="match status" value="1"/>
</dbReference>
<feature type="transmembrane region" description="Helical" evidence="7">
    <location>
        <begin position="299"/>
        <end position="320"/>
    </location>
</feature>
<dbReference type="PANTHER" id="PTHR42718:SF46">
    <property type="entry name" value="BLR6921 PROTEIN"/>
    <property type="match status" value="1"/>
</dbReference>
<dbReference type="InterPro" id="IPR020846">
    <property type="entry name" value="MFS_dom"/>
</dbReference>
<keyword evidence="10" id="KW-1185">Reference proteome</keyword>
<dbReference type="GO" id="GO:0022857">
    <property type="term" value="F:transmembrane transporter activity"/>
    <property type="evidence" value="ECO:0007669"/>
    <property type="project" value="InterPro"/>
</dbReference>
<feature type="transmembrane region" description="Helical" evidence="7">
    <location>
        <begin position="7"/>
        <end position="32"/>
    </location>
</feature>
<feature type="transmembrane region" description="Helical" evidence="7">
    <location>
        <begin position="106"/>
        <end position="125"/>
    </location>
</feature>
<dbReference type="PRINTS" id="PR01036">
    <property type="entry name" value="TCRTETB"/>
</dbReference>
<dbReference type="RefSeq" id="WP_126824525.1">
    <property type="nucleotide sequence ID" value="NZ_JBHLWU010000002.1"/>
</dbReference>
<feature type="transmembrane region" description="Helical" evidence="7">
    <location>
        <begin position="74"/>
        <end position="100"/>
    </location>
</feature>
<feature type="transmembrane region" description="Helical" evidence="7">
    <location>
        <begin position="539"/>
        <end position="557"/>
    </location>
</feature>
<dbReference type="InterPro" id="IPR004638">
    <property type="entry name" value="EmrB-like"/>
</dbReference>
<keyword evidence="5 7" id="KW-1133">Transmembrane helix</keyword>
<accession>A0A430AGM3</accession>
<dbReference type="EMBL" id="NGJZ01000002">
    <property type="protein sequence ID" value="RSU07079.1"/>
    <property type="molecule type" value="Genomic_DNA"/>
</dbReference>
<evidence type="ECO:0000256" key="7">
    <source>
        <dbReference type="SAM" id="Phobius"/>
    </source>
</evidence>
<dbReference type="Gene3D" id="1.20.1250.20">
    <property type="entry name" value="MFS general substrate transporter like domains"/>
    <property type="match status" value="1"/>
</dbReference>
<gene>
    <name evidence="9" type="ORF">CBF30_07425</name>
</gene>
<feature type="domain" description="Major facilitator superfamily (MFS) profile" evidence="8">
    <location>
        <begin position="8"/>
        <end position="436"/>
    </location>
</feature>
<evidence type="ECO:0000313" key="9">
    <source>
        <dbReference type="EMBL" id="RSU07079.1"/>
    </source>
</evidence>
<keyword evidence="3" id="KW-1003">Cell membrane</keyword>
<comment type="caution">
    <text evidence="9">The sequence shown here is derived from an EMBL/GenBank/DDBJ whole genome shotgun (WGS) entry which is preliminary data.</text>
</comment>
<keyword evidence="4 7" id="KW-0812">Transmembrane</keyword>
<dbReference type="NCBIfam" id="TIGR00711">
    <property type="entry name" value="efflux_EmrB"/>
    <property type="match status" value="1"/>
</dbReference>
<keyword evidence="6 7" id="KW-0472">Membrane</keyword>
<dbReference type="OrthoDB" id="2321349at2"/>
<protein>
    <submittedName>
        <fullName evidence="9">MFS transporter</fullName>
    </submittedName>
</protein>
<dbReference type="InterPro" id="IPR036259">
    <property type="entry name" value="MFS_trans_sf"/>
</dbReference>
<evidence type="ECO:0000313" key="10">
    <source>
        <dbReference type="Proteomes" id="UP000288669"/>
    </source>
</evidence>
<feature type="transmembrane region" description="Helical" evidence="7">
    <location>
        <begin position="160"/>
        <end position="182"/>
    </location>
</feature>
<comment type="subcellular location">
    <subcellularLocation>
        <location evidence="1">Cell membrane</location>
        <topology evidence="1">Multi-pass membrane protein</topology>
    </subcellularLocation>
</comment>
<evidence type="ECO:0000256" key="5">
    <source>
        <dbReference type="ARBA" id="ARBA00022989"/>
    </source>
</evidence>
<dbReference type="SUPFAM" id="SSF103473">
    <property type="entry name" value="MFS general substrate transporter"/>
    <property type="match status" value="1"/>
</dbReference>
<dbReference type="Proteomes" id="UP000288669">
    <property type="component" value="Unassembled WGS sequence"/>
</dbReference>
<evidence type="ECO:0000259" key="8">
    <source>
        <dbReference type="PROSITE" id="PS50850"/>
    </source>
</evidence>
<evidence type="ECO:0000256" key="6">
    <source>
        <dbReference type="ARBA" id="ARBA00023136"/>
    </source>
</evidence>
<feature type="transmembrane region" description="Helical" evidence="7">
    <location>
        <begin position="132"/>
        <end position="154"/>
    </location>
</feature>
<evidence type="ECO:0000256" key="3">
    <source>
        <dbReference type="ARBA" id="ARBA00022475"/>
    </source>
</evidence>
<sequence length="567" mass="61926">MKKKQTIILMTMSIGIFLCMLDTTVMNIALPAIQVGLKTDLSTLQWALNVYTITFAALTIPLGRMSDQLGRHKVYLVGLILFFFGSLLSASSSTVAILIAGRELQSLGAAIVFPASMTIGINALEANKRDKAILVLGLTQGLAAAFGPTIGGLLTQFLGWRGIFSINIPLVLLSIILCLLLLPMKNETVVKAKIDLLGMFLAILMLFSLALALVKGSEWGWTSFKVLSLLLVFALSLGLFIWQESTTCEPMIPLALFRYRHFTGAIIVTVFSGIFFVALMVLMPSFFTKIQGYNELTAALMITPASAMVFLFSPISGLLLKKMGSRLLIALGITGLATGYVVLAFMNPNIYWQFELACILIGSGYGIIIGPITVLSAGRFTGELLTASQSVTGVFRQIGTLLAVAIFVSALSSNLQTAKAQVFSTAQTEVNKIETSPAQRKQILNATHRNLYATESTSLDRGPAISSKDQTKLIQKETQAYLVAHNGTQWPDATKKKVQAEIAVTVKNKSKKMNQEVVTYRSSISKAVKKYMTIAFIRPYKIAIPFVWLLLLSIFIFEKRKTKVIQC</sequence>
<dbReference type="Gene3D" id="1.20.1720.10">
    <property type="entry name" value="Multidrug resistance protein D"/>
    <property type="match status" value="1"/>
</dbReference>
<feature type="transmembrane region" description="Helical" evidence="7">
    <location>
        <begin position="262"/>
        <end position="287"/>
    </location>
</feature>
<proteinExistence type="predicted"/>
<name>A0A430AGM3_9ENTE</name>
<feature type="transmembrane region" description="Helical" evidence="7">
    <location>
        <begin position="194"/>
        <end position="214"/>
    </location>
</feature>
<dbReference type="PROSITE" id="PS50850">
    <property type="entry name" value="MFS"/>
    <property type="match status" value="1"/>
</dbReference>
<dbReference type="GO" id="GO:0005886">
    <property type="term" value="C:plasma membrane"/>
    <property type="evidence" value="ECO:0007669"/>
    <property type="project" value="UniProtKB-SubCell"/>
</dbReference>
<organism evidence="9 10">
    <name type="scientific">Vagococcus entomophilus</name>
    <dbReference type="NCBI Taxonomy" id="1160095"/>
    <lineage>
        <taxon>Bacteria</taxon>
        <taxon>Bacillati</taxon>
        <taxon>Bacillota</taxon>
        <taxon>Bacilli</taxon>
        <taxon>Lactobacillales</taxon>
        <taxon>Enterococcaceae</taxon>
        <taxon>Vagococcus</taxon>
    </lineage>
</organism>
<dbReference type="InterPro" id="IPR011701">
    <property type="entry name" value="MFS"/>
</dbReference>
<feature type="transmembrane region" description="Helical" evidence="7">
    <location>
        <begin position="220"/>
        <end position="242"/>
    </location>
</feature>
<dbReference type="PANTHER" id="PTHR42718">
    <property type="entry name" value="MAJOR FACILITATOR SUPERFAMILY MULTIDRUG TRANSPORTER MFSC"/>
    <property type="match status" value="1"/>
</dbReference>
<evidence type="ECO:0000256" key="4">
    <source>
        <dbReference type="ARBA" id="ARBA00022692"/>
    </source>
</evidence>
<dbReference type="CDD" id="cd17321">
    <property type="entry name" value="MFS_MMR_MDR_like"/>
    <property type="match status" value="1"/>
</dbReference>
<evidence type="ECO:0000256" key="2">
    <source>
        <dbReference type="ARBA" id="ARBA00022448"/>
    </source>
</evidence>
<keyword evidence="2" id="KW-0813">Transport</keyword>
<feature type="transmembrane region" description="Helical" evidence="7">
    <location>
        <begin position="327"/>
        <end position="346"/>
    </location>
</feature>